<organism evidence="1 2">
    <name type="scientific">Burkholderia cepacia</name>
    <name type="common">Pseudomonas cepacia</name>
    <dbReference type="NCBI Taxonomy" id="292"/>
    <lineage>
        <taxon>Bacteria</taxon>
        <taxon>Pseudomonadati</taxon>
        <taxon>Pseudomonadota</taxon>
        <taxon>Betaproteobacteria</taxon>
        <taxon>Burkholderiales</taxon>
        <taxon>Burkholderiaceae</taxon>
        <taxon>Burkholderia</taxon>
        <taxon>Burkholderia cepacia complex</taxon>
    </lineage>
</organism>
<reference evidence="2" key="1">
    <citation type="submission" date="2017-09" db="EMBL/GenBank/DDBJ databases">
        <title>FDA dAtabase for Regulatory Grade micrObial Sequences (FDA-ARGOS): Supporting development and validation of Infectious Disease Dx tests.</title>
        <authorList>
            <person name="Minogue T."/>
            <person name="Wolcott M."/>
            <person name="Wasieloski L."/>
            <person name="Aguilar W."/>
            <person name="Moore D."/>
            <person name="Tallon L.J."/>
            <person name="Sadzewicz L."/>
            <person name="Ott S."/>
            <person name="Zhao X."/>
            <person name="Nagaraj S."/>
            <person name="Vavikolanu K."/>
            <person name="Aluvathingal J."/>
            <person name="Nadendla S."/>
            <person name="Sichtig H."/>
        </authorList>
    </citation>
    <scope>NUCLEOTIDE SEQUENCE [LARGE SCALE GENOMIC DNA]</scope>
    <source>
        <strain evidence="2">FDAARGOS_388</strain>
    </source>
</reference>
<accession>A0ABM6NR44</accession>
<sequence>MAVIGQYPVGDTPPIGKDALLGTIVAWAQNGDVIASEERIDVGCIETEVLERRLHFIIRRVIGIEQRAMVRKIA</sequence>
<evidence type="ECO:0000313" key="1">
    <source>
        <dbReference type="EMBL" id="ATF77431.1"/>
    </source>
</evidence>
<dbReference type="EMBL" id="CP023518">
    <property type="protein sequence ID" value="ATF77431.1"/>
    <property type="molecule type" value="Genomic_DNA"/>
</dbReference>
<evidence type="ECO:0000313" key="2">
    <source>
        <dbReference type="Proteomes" id="UP000218103"/>
    </source>
</evidence>
<keyword evidence="2" id="KW-1185">Reference proteome</keyword>
<name>A0ABM6NR44_BURCE</name>
<protein>
    <submittedName>
        <fullName evidence="1">Uncharacterized protein</fullName>
    </submittedName>
</protein>
<gene>
    <name evidence="1" type="ORF">CO711_08200</name>
</gene>
<proteinExistence type="predicted"/>
<dbReference type="Proteomes" id="UP000218103">
    <property type="component" value="Chromosome 1"/>
</dbReference>